<dbReference type="AlphaFoldDB" id="A0A5J9WGC8"/>
<dbReference type="FunFam" id="1.10.240.10:FF:000003">
    <property type="entry name" value="Tryptophan--tRNA ligase, cytoplasmic"/>
    <property type="match status" value="1"/>
</dbReference>
<dbReference type="GO" id="GO:0005737">
    <property type="term" value="C:cytoplasm"/>
    <property type="evidence" value="ECO:0007669"/>
    <property type="project" value="TreeGrafter"/>
</dbReference>
<proteinExistence type="inferred from homology"/>
<keyword evidence="4 10" id="KW-0436">Ligase</keyword>
<dbReference type="GO" id="GO:0009791">
    <property type="term" value="P:post-embryonic development"/>
    <property type="evidence" value="ECO:0007669"/>
    <property type="project" value="UniProtKB-ARBA"/>
</dbReference>
<feature type="compositionally biased region" description="Low complexity" evidence="11">
    <location>
        <begin position="7"/>
        <end position="24"/>
    </location>
</feature>
<dbReference type="PANTHER" id="PTHR10055">
    <property type="entry name" value="TRYPTOPHANYL-TRNA SYNTHETASE"/>
    <property type="match status" value="1"/>
</dbReference>
<comment type="similarity">
    <text evidence="1 10">Belongs to the class-I aminoacyl-tRNA synthetase family.</text>
</comment>
<keyword evidence="5 10" id="KW-0547">Nucleotide-binding</keyword>
<evidence type="ECO:0000313" key="12">
    <source>
        <dbReference type="EMBL" id="TVU47772.1"/>
    </source>
</evidence>
<feature type="non-terminal residue" evidence="12">
    <location>
        <position position="1"/>
    </location>
</feature>
<evidence type="ECO:0000256" key="7">
    <source>
        <dbReference type="ARBA" id="ARBA00022917"/>
    </source>
</evidence>
<sequence>MGGRGEANGSAPAGSRRASAQAGRGDARQLAGGQSARWLDKSAMEWCRDLNNILDLYERGEKFYLYTGRGPSSEALHLGHLIPFMFTKYLQDAFKVPLVIQLTDDERFIWKNLGIEECKRLARENLKGTFGIVGEDPIGKASFPPKQAAPSFASSFPHLFGANKKLPCLIPRAIDQDPYFRMTRDVAPKMGYKKPSLIESRFFPSLQGENAKMSASDPNSAIYVTDNSKQIKAKVNKYAFSGGQDSIELHRKLGANLDVSPSPVDVPIKYLNFFLEDDDELEHIKKEYKEGRMLTGEVKQRLIAVLLELVAGHGRARAKVTEEIVDAFMAVRPRPNMFG</sequence>
<dbReference type="Gene3D" id="1.10.240.10">
    <property type="entry name" value="Tyrosyl-Transfer RNA Synthetase"/>
    <property type="match status" value="1"/>
</dbReference>
<evidence type="ECO:0000256" key="5">
    <source>
        <dbReference type="ARBA" id="ARBA00022741"/>
    </source>
</evidence>
<dbReference type="PROSITE" id="PS00178">
    <property type="entry name" value="AA_TRNA_LIGASE_I"/>
    <property type="match status" value="1"/>
</dbReference>
<evidence type="ECO:0000256" key="8">
    <source>
        <dbReference type="ARBA" id="ARBA00023146"/>
    </source>
</evidence>
<evidence type="ECO:0000256" key="3">
    <source>
        <dbReference type="ARBA" id="ARBA00013782"/>
    </source>
</evidence>
<dbReference type="Pfam" id="PF00579">
    <property type="entry name" value="tRNA-synt_1b"/>
    <property type="match status" value="1"/>
</dbReference>
<dbReference type="EC" id="6.1.1.2" evidence="2"/>
<keyword evidence="13" id="KW-1185">Reference proteome</keyword>
<evidence type="ECO:0000256" key="10">
    <source>
        <dbReference type="RuleBase" id="RU363036"/>
    </source>
</evidence>
<evidence type="ECO:0000256" key="4">
    <source>
        <dbReference type="ARBA" id="ARBA00022598"/>
    </source>
</evidence>
<evidence type="ECO:0000256" key="6">
    <source>
        <dbReference type="ARBA" id="ARBA00022840"/>
    </source>
</evidence>
<dbReference type="PANTHER" id="PTHR10055:SF1">
    <property type="entry name" value="TRYPTOPHAN--TRNA LIGASE, CYTOPLASMIC"/>
    <property type="match status" value="1"/>
</dbReference>
<organism evidence="12 13">
    <name type="scientific">Eragrostis curvula</name>
    <name type="common">weeping love grass</name>
    <dbReference type="NCBI Taxonomy" id="38414"/>
    <lineage>
        <taxon>Eukaryota</taxon>
        <taxon>Viridiplantae</taxon>
        <taxon>Streptophyta</taxon>
        <taxon>Embryophyta</taxon>
        <taxon>Tracheophyta</taxon>
        <taxon>Spermatophyta</taxon>
        <taxon>Magnoliopsida</taxon>
        <taxon>Liliopsida</taxon>
        <taxon>Poales</taxon>
        <taxon>Poaceae</taxon>
        <taxon>PACMAD clade</taxon>
        <taxon>Chloridoideae</taxon>
        <taxon>Eragrostideae</taxon>
        <taxon>Eragrostidinae</taxon>
        <taxon>Eragrostis</taxon>
    </lineage>
</organism>
<dbReference type="InterPro" id="IPR002305">
    <property type="entry name" value="aa-tRNA-synth_Ic"/>
</dbReference>
<evidence type="ECO:0000256" key="2">
    <source>
        <dbReference type="ARBA" id="ARBA00013161"/>
    </source>
</evidence>
<dbReference type="OrthoDB" id="10261385at2759"/>
<evidence type="ECO:0000256" key="9">
    <source>
        <dbReference type="ARBA" id="ARBA00030268"/>
    </source>
</evidence>
<evidence type="ECO:0000256" key="1">
    <source>
        <dbReference type="ARBA" id="ARBA00005594"/>
    </source>
</evidence>
<accession>A0A5J9WGC8</accession>
<dbReference type="GO" id="GO:0005524">
    <property type="term" value="F:ATP binding"/>
    <property type="evidence" value="ECO:0007669"/>
    <property type="project" value="UniProtKB-KW"/>
</dbReference>
<dbReference type="Proteomes" id="UP000324897">
    <property type="component" value="Chromosome 5"/>
</dbReference>
<evidence type="ECO:0000313" key="13">
    <source>
        <dbReference type="Proteomes" id="UP000324897"/>
    </source>
</evidence>
<reference evidence="12 13" key="1">
    <citation type="journal article" date="2019" name="Sci. Rep.">
        <title>A high-quality genome of Eragrostis curvula grass provides insights into Poaceae evolution and supports new strategies to enhance forage quality.</title>
        <authorList>
            <person name="Carballo J."/>
            <person name="Santos B.A.C.M."/>
            <person name="Zappacosta D."/>
            <person name="Garbus I."/>
            <person name="Selva J.P."/>
            <person name="Gallo C.A."/>
            <person name="Diaz A."/>
            <person name="Albertini E."/>
            <person name="Caccamo M."/>
            <person name="Echenique V."/>
        </authorList>
    </citation>
    <scope>NUCLEOTIDE SEQUENCE [LARGE SCALE GENOMIC DNA]</scope>
    <source>
        <strain evidence="13">cv. Victoria</strain>
        <tissue evidence="12">Leaf</tissue>
    </source>
</reference>
<feature type="region of interest" description="Disordered" evidence="11">
    <location>
        <begin position="1"/>
        <end position="26"/>
    </location>
</feature>
<keyword evidence="8 10" id="KW-0030">Aminoacyl-tRNA synthetase</keyword>
<keyword evidence="6 10" id="KW-0067">ATP-binding</keyword>
<name>A0A5J9WGC8_9POAL</name>
<dbReference type="GO" id="GO:0004830">
    <property type="term" value="F:tryptophan-tRNA ligase activity"/>
    <property type="evidence" value="ECO:0007669"/>
    <property type="project" value="UniProtKB-EC"/>
</dbReference>
<dbReference type="InterPro" id="IPR001412">
    <property type="entry name" value="aa-tRNA-synth_I_CS"/>
</dbReference>
<comment type="caution">
    <text evidence="12">The sequence shown here is derived from an EMBL/GenBank/DDBJ whole genome shotgun (WGS) entry which is preliminary data.</text>
</comment>
<dbReference type="InterPro" id="IPR014729">
    <property type="entry name" value="Rossmann-like_a/b/a_fold"/>
</dbReference>
<dbReference type="GO" id="GO:0048608">
    <property type="term" value="P:reproductive structure development"/>
    <property type="evidence" value="ECO:0007669"/>
    <property type="project" value="UniProtKB-ARBA"/>
</dbReference>
<dbReference type="Gramene" id="TVU47772">
    <property type="protein sequence ID" value="TVU47772"/>
    <property type="gene ID" value="EJB05_07381"/>
</dbReference>
<dbReference type="EMBL" id="RWGY01000004">
    <property type="protein sequence ID" value="TVU47772.1"/>
    <property type="molecule type" value="Genomic_DNA"/>
</dbReference>
<evidence type="ECO:0000256" key="11">
    <source>
        <dbReference type="SAM" id="MobiDB-lite"/>
    </source>
</evidence>
<gene>
    <name evidence="12" type="ORF">EJB05_07381</name>
</gene>
<dbReference type="Gene3D" id="3.40.50.620">
    <property type="entry name" value="HUPs"/>
    <property type="match status" value="2"/>
</dbReference>
<keyword evidence="7 10" id="KW-0648">Protein biosynthesis</keyword>
<dbReference type="GO" id="GO:0006436">
    <property type="term" value="P:tryptophanyl-tRNA aminoacylation"/>
    <property type="evidence" value="ECO:0007669"/>
    <property type="project" value="TreeGrafter"/>
</dbReference>
<protein>
    <recommendedName>
        <fullName evidence="3">Tryptophan--tRNA ligase, cytoplasmic</fullName>
        <ecNumber evidence="2">6.1.1.2</ecNumber>
    </recommendedName>
    <alternativeName>
        <fullName evidence="9">Tryptophanyl-tRNA synthetase</fullName>
    </alternativeName>
</protein>
<dbReference type="SUPFAM" id="SSF52374">
    <property type="entry name" value="Nucleotidylyl transferase"/>
    <property type="match status" value="1"/>
</dbReference>